<accession>A0A1F7Y0F4</accession>
<dbReference type="AlphaFoldDB" id="A0A1F7Y0F4"/>
<keyword evidence="1" id="KW-0812">Transmembrane</keyword>
<keyword evidence="1" id="KW-0472">Membrane</keyword>
<protein>
    <submittedName>
        <fullName evidence="2">Uncharacterized protein</fullName>
    </submittedName>
</protein>
<name>A0A1F7Y0F4_9BACT</name>
<keyword evidence="1" id="KW-1133">Transmembrane helix</keyword>
<dbReference type="Proteomes" id="UP000178419">
    <property type="component" value="Unassembled WGS sequence"/>
</dbReference>
<evidence type="ECO:0000313" key="3">
    <source>
        <dbReference type="Proteomes" id="UP000178419"/>
    </source>
</evidence>
<sequence>MRKRSSKPTQSWSLGLLVMLLSLLLLTIYLLFFPKLSNDKTPIVNQGEQLQGNLKPSGTENLQWEEYFNEELGFKMSIPQFLYKSEFSDQGGYKTFIRFEQTNFSLEKGMAVGVSEKTVEEETETLKENFSGEGAVLQKEEKIEISGVEGIKLTFVPKEGQEGESRSIVIFNRNDLTYSISTTPEQIERVVKGFKFL</sequence>
<gene>
    <name evidence="2" type="ORF">A2714_03735</name>
</gene>
<evidence type="ECO:0000313" key="2">
    <source>
        <dbReference type="EMBL" id="OGM20762.1"/>
    </source>
</evidence>
<reference evidence="2 3" key="1">
    <citation type="journal article" date="2016" name="Nat. Commun.">
        <title>Thousands of microbial genomes shed light on interconnected biogeochemical processes in an aquifer system.</title>
        <authorList>
            <person name="Anantharaman K."/>
            <person name="Brown C.T."/>
            <person name="Hug L.A."/>
            <person name="Sharon I."/>
            <person name="Castelle C.J."/>
            <person name="Probst A.J."/>
            <person name="Thomas B.C."/>
            <person name="Singh A."/>
            <person name="Wilkins M.J."/>
            <person name="Karaoz U."/>
            <person name="Brodie E.L."/>
            <person name="Williams K.H."/>
            <person name="Hubbard S.S."/>
            <person name="Banfield J.F."/>
        </authorList>
    </citation>
    <scope>NUCLEOTIDE SEQUENCE [LARGE SCALE GENOMIC DNA]</scope>
</reference>
<dbReference type="EMBL" id="MGGE01000035">
    <property type="protein sequence ID" value="OGM20762.1"/>
    <property type="molecule type" value="Genomic_DNA"/>
</dbReference>
<organism evidence="2 3">
    <name type="scientific">Candidatus Woesebacteria bacterium RIFCSPHIGHO2_01_FULL_38_9</name>
    <dbReference type="NCBI Taxonomy" id="1802492"/>
    <lineage>
        <taxon>Bacteria</taxon>
        <taxon>Candidatus Woeseibacteriota</taxon>
    </lineage>
</organism>
<feature type="transmembrane region" description="Helical" evidence="1">
    <location>
        <begin position="12"/>
        <end position="32"/>
    </location>
</feature>
<comment type="caution">
    <text evidence="2">The sequence shown here is derived from an EMBL/GenBank/DDBJ whole genome shotgun (WGS) entry which is preliminary data.</text>
</comment>
<evidence type="ECO:0000256" key="1">
    <source>
        <dbReference type="SAM" id="Phobius"/>
    </source>
</evidence>
<proteinExistence type="predicted"/>